<organism evidence="2 3">
    <name type="scientific">Gimesia fumaroli</name>
    <dbReference type="NCBI Taxonomy" id="2527976"/>
    <lineage>
        <taxon>Bacteria</taxon>
        <taxon>Pseudomonadati</taxon>
        <taxon>Planctomycetota</taxon>
        <taxon>Planctomycetia</taxon>
        <taxon>Planctomycetales</taxon>
        <taxon>Planctomycetaceae</taxon>
        <taxon>Gimesia</taxon>
    </lineage>
</organism>
<dbReference type="PANTHER" id="PTHR40076">
    <property type="entry name" value="MEMBRANE PROTEIN-RELATED"/>
    <property type="match status" value="1"/>
</dbReference>
<gene>
    <name evidence="2" type="ORF">Enr17x_13280</name>
</gene>
<reference evidence="2 3" key="1">
    <citation type="submission" date="2019-03" db="EMBL/GenBank/DDBJ databases">
        <title>Deep-cultivation of Planctomycetes and their phenomic and genomic characterization uncovers novel biology.</title>
        <authorList>
            <person name="Wiegand S."/>
            <person name="Jogler M."/>
            <person name="Boedeker C."/>
            <person name="Pinto D."/>
            <person name="Vollmers J."/>
            <person name="Rivas-Marin E."/>
            <person name="Kohn T."/>
            <person name="Peeters S.H."/>
            <person name="Heuer A."/>
            <person name="Rast P."/>
            <person name="Oberbeckmann S."/>
            <person name="Bunk B."/>
            <person name="Jeske O."/>
            <person name="Meyerdierks A."/>
            <person name="Storesund J.E."/>
            <person name="Kallscheuer N."/>
            <person name="Luecker S."/>
            <person name="Lage O.M."/>
            <person name="Pohl T."/>
            <person name="Merkel B.J."/>
            <person name="Hornburger P."/>
            <person name="Mueller R.-W."/>
            <person name="Bruemmer F."/>
            <person name="Labrenz M."/>
            <person name="Spormann A.M."/>
            <person name="Op den Camp H."/>
            <person name="Overmann J."/>
            <person name="Amann R."/>
            <person name="Jetten M.S.M."/>
            <person name="Mascher T."/>
            <person name="Medema M.H."/>
            <person name="Devos D.P."/>
            <person name="Kaster A.-K."/>
            <person name="Ovreas L."/>
            <person name="Rohde M."/>
            <person name="Galperin M.Y."/>
            <person name="Jogler C."/>
        </authorList>
    </citation>
    <scope>NUCLEOTIDE SEQUENCE [LARGE SCALE GENOMIC DNA]</scope>
    <source>
        <strain evidence="2 3">Enr17</strain>
    </source>
</reference>
<feature type="transmembrane region" description="Helical" evidence="1">
    <location>
        <begin position="295"/>
        <end position="315"/>
    </location>
</feature>
<evidence type="ECO:0000256" key="1">
    <source>
        <dbReference type="SAM" id="Phobius"/>
    </source>
</evidence>
<keyword evidence="3" id="KW-1185">Reference proteome</keyword>
<keyword evidence="1" id="KW-0472">Membrane</keyword>
<dbReference type="EMBL" id="CP037452">
    <property type="protein sequence ID" value="QDV49311.1"/>
    <property type="molecule type" value="Genomic_DNA"/>
</dbReference>
<protein>
    <submittedName>
        <fullName evidence="2">Double zinc ribbon</fullName>
    </submittedName>
</protein>
<name>A0A518I886_9PLAN</name>
<feature type="transmembrane region" description="Helical" evidence="1">
    <location>
        <begin position="184"/>
        <end position="213"/>
    </location>
</feature>
<proteinExistence type="predicted"/>
<keyword evidence="1" id="KW-0812">Transmembrane</keyword>
<dbReference type="KEGG" id="gfm:Enr17x_13280"/>
<dbReference type="RefSeq" id="WP_198000994.1">
    <property type="nucleotide sequence ID" value="NZ_CP037452.1"/>
</dbReference>
<keyword evidence="1" id="KW-1133">Transmembrane helix</keyword>
<feature type="transmembrane region" description="Helical" evidence="1">
    <location>
        <begin position="142"/>
        <end position="172"/>
    </location>
</feature>
<feature type="transmembrane region" description="Helical" evidence="1">
    <location>
        <begin position="327"/>
        <end position="352"/>
    </location>
</feature>
<accession>A0A518I886</accession>
<evidence type="ECO:0000313" key="2">
    <source>
        <dbReference type="EMBL" id="QDV49311.1"/>
    </source>
</evidence>
<sequence length="363" mass="39544">MTIEFSCSHCNKVLKTSDDKAGRRAKCPQCGEPIDVPQLTQSAAEPASDGFDAFEEVVPEQKSFLAEQTAPVREEESFLSAESIDCPMCGESIPADAKRCRHCGEAIQEEVSGPRSIKVGEVFSRAWNVFKANLGQVIGIHVLAYILCVVASFVVLFVISAIGFAGLLAIAGKPDPGVMVLSVVIFYIALILVSGVVQLYFMLGVLSFLLKLVRGEQPGFNLIFSGGPYLGRMLLCSIVFFLAYLLGYLCFVIPGLIIALMFWPYPYLLIDRNLPGIDAFTDSRKITKGNLMSLFLIYLSLVGLTLVPYGLILIITIGMEQMAGQMAILGVLLVLGFMAAIYILLIPFFMLVGTVSYAEMTNQ</sequence>
<dbReference type="InterPro" id="IPR010380">
    <property type="entry name" value="DUF975"/>
</dbReference>
<feature type="transmembrane region" description="Helical" evidence="1">
    <location>
        <begin position="234"/>
        <end position="263"/>
    </location>
</feature>
<dbReference type="PANTHER" id="PTHR40076:SF1">
    <property type="entry name" value="MEMBRANE PROTEIN"/>
    <property type="match status" value="1"/>
</dbReference>
<dbReference type="AlphaFoldDB" id="A0A518I886"/>
<dbReference type="Proteomes" id="UP000318313">
    <property type="component" value="Chromosome"/>
</dbReference>
<evidence type="ECO:0000313" key="3">
    <source>
        <dbReference type="Proteomes" id="UP000318313"/>
    </source>
</evidence>